<dbReference type="InterPro" id="IPR036388">
    <property type="entry name" value="WH-like_DNA-bd_sf"/>
</dbReference>
<dbReference type="Proteomes" id="UP000241203">
    <property type="component" value="Unassembled WGS sequence"/>
</dbReference>
<dbReference type="OrthoDB" id="3178268at2"/>
<dbReference type="Proteomes" id="UP000268291">
    <property type="component" value="Unassembled WGS sequence"/>
</dbReference>
<keyword evidence="2" id="KW-0238">DNA-binding</keyword>
<dbReference type="InterPro" id="IPR000792">
    <property type="entry name" value="Tscrpt_reg_LuxR_C"/>
</dbReference>
<organism evidence="5 7">
    <name type="scientific">Labedella gwakjiensis</name>
    <dbReference type="NCBI Taxonomy" id="390269"/>
    <lineage>
        <taxon>Bacteria</taxon>
        <taxon>Bacillati</taxon>
        <taxon>Actinomycetota</taxon>
        <taxon>Actinomycetes</taxon>
        <taxon>Micrococcales</taxon>
        <taxon>Microbacteriaceae</taxon>
        <taxon>Labedella</taxon>
    </lineage>
</organism>
<keyword evidence="1" id="KW-0805">Transcription regulation</keyword>
<dbReference type="SMART" id="SM00421">
    <property type="entry name" value="HTH_LUXR"/>
    <property type="match status" value="1"/>
</dbReference>
<evidence type="ECO:0000256" key="2">
    <source>
        <dbReference type="ARBA" id="ARBA00023125"/>
    </source>
</evidence>
<feature type="domain" description="HTH luxR-type" evidence="4">
    <location>
        <begin position="803"/>
        <end position="868"/>
    </location>
</feature>
<dbReference type="Gene3D" id="1.10.10.10">
    <property type="entry name" value="Winged helix-like DNA-binding domain superfamily/Winged helix DNA-binding domain"/>
    <property type="match status" value="1"/>
</dbReference>
<evidence type="ECO:0000313" key="5">
    <source>
        <dbReference type="EMBL" id="PSL38478.1"/>
    </source>
</evidence>
<dbReference type="Pfam" id="PF00196">
    <property type="entry name" value="GerE"/>
    <property type="match status" value="1"/>
</dbReference>
<sequence length="870" mass="91854">MSGRALFGVPRRAPGLVDRSALESRLDDAAAITTLTAGAGFGKTVLLASWASSREHTGVWIDGSTAAGDRVSFWRNAFALIAEAGERTGSEVLRTAVIPSFDSLVEAGVTPAVAAFARSLGSPFVLIIDNAHMIDLPAIASDLVGFSRFADGSRLIVSDRHRRFRPTLLASDVEETRLTGPDLVLSPDEIARLIDGLGTRVRNRVSPAEVHRLTGGIVGLARRVVVTPGPHPESGGELLEPWTEAIGPSTGDPRNGVTDLAAAGIPPAHLIAALGRATADEAARITGMSPDEAARVLQAGSDHGLGWWEETGGPAQFTFARIASIAARSAVMRFGTADQRRRVAARFAQVFAERGEAMTAFGLALDAEDYDLAVAIGKRSYLQLIRDDTPGTLQRLRRIPLTKLRRQPLLVLFIAMLHAQSPRGRAAALFHFALAERLARATESSGAADDRAIMVGVRGAAMRMQGKFDRAVPVAREFLDRFDRLSPEEQDRLSSVSRPLLWQAAHTLFFAGETETAVGAAQRMLAVPVPLSDGEADTGLRPALSVVSAVSAVVGSMGEARAALDEALVHPARSSDFYLVWERTTAAIAAIEDGDFASAVPLIDSIDHDMGASEYWPVDAVIRALAEVGDGRVDGAIRVLEAVLESDAPPRQAAPTRDVVVVLHALLCVAGRPAGRAAGILRHVSRRGPAVALAEAVIALRADEPVSALGLVGRGFGDASTSPRVRASALLVRAAASSAVSQDDAAARAAREAVTLMTATGLATPWLVLTPSERSTLLALVGPELAGADVVAAAERMPTVYLDGARVERLTARERDVLARLVAGDTIPQVAEASGVSSNTVKTQRARIYRKLGVDNRADAARVALEHDLL</sequence>
<protein>
    <submittedName>
        <fullName evidence="5">ATP/maltotriose-dependent transcriptional regulator MalT</fullName>
    </submittedName>
    <submittedName>
        <fullName evidence="6">LuxR family transcriptional regulator</fullName>
    </submittedName>
</protein>
<dbReference type="EMBL" id="PYAU01000001">
    <property type="protein sequence ID" value="PSL38478.1"/>
    <property type="molecule type" value="Genomic_DNA"/>
</dbReference>
<keyword evidence="3" id="KW-0804">Transcription</keyword>
<gene>
    <name evidence="5" type="ORF">CLV49_2103</name>
    <name evidence="6" type="ORF">ELQ93_08700</name>
</gene>
<reference evidence="6 8" key="2">
    <citation type="submission" date="2018-12" db="EMBL/GenBank/DDBJ databases">
        <authorList>
            <person name="hu s."/>
            <person name="Xu Y."/>
            <person name="Xu B."/>
            <person name="Li F."/>
        </authorList>
    </citation>
    <scope>NUCLEOTIDE SEQUENCE [LARGE SCALE GENOMIC DNA]</scope>
    <source>
        <strain evidence="6 8">KSW2-17</strain>
    </source>
</reference>
<name>A0A2P8GWY5_9MICO</name>
<keyword evidence="8" id="KW-1185">Reference proteome</keyword>
<dbReference type="CDD" id="cd06170">
    <property type="entry name" value="LuxR_C_like"/>
    <property type="match status" value="1"/>
</dbReference>
<evidence type="ECO:0000256" key="3">
    <source>
        <dbReference type="ARBA" id="ARBA00023163"/>
    </source>
</evidence>
<reference evidence="5 7" key="1">
    <citation type="submission" date="2018-03" db="EMBL/GenBank/DDBJ databases">
        <title>Genomic Encyclopedia of Archaeal and Bacterial Type Strains, Phase II (KMG-II): from individual species to whole genera.</title>
        <authorList>
            <person name="Goeker M."/>
        </authorList>
    </citation>
    <scope>NUCLEOTIDE SEQUENCE [LARGE SCALE GENOMIC DNA]</scope>
    <source>
        <strain evidence="5 7">DSM 21548</strain>
    </source>
</reference>
<evidence type="ECO:0000313" key="8">
    <source>
        <dbReference type="Proteomes" id="UP000268291"/>
    </source>
</evidence>
<dbReference type="EMBL" id="RZGY01000001">
    <property type="protein sequence ID" value="RUQ87002.1"/>
    <property type="molecule type" value="Genomic_DNA"/>
</dbReference>
<dbReference type="PANTHER" id="PTHR44688">
    <property type="entry name" value="DNA-BINDING TRANSCRIPTIONAL ACTIVATOR DEVR_DOSR"/>
    <property type="match status" value="1"/>
</dbReference>
<evidence type="ECO:0000313" key="7">
    <source>
        <dbReference type="Proteomes" id="UP000241203"/>
    </source>
</evidence>
<dbReference type="PRINTS" id="PR00038">
    <property type="entry name" value="HTHLUXR"/>
</dbReference>
<dbReference type="SUPFAM" id="SSF46894">
    <property type="entry name" value="C-terminal effector domain of the bipartite response regulators"/>
    <property type="match status" value="1"/>
</dbReference>
<dbReference type="GO" id="GO:0003677">
    <property type="term" value="F:DNA binding"/>
    <property type="evidence" value="ECO:0007669"/>
    <property type="project" value="UniProtKB-KW"/>
</dbReference>
<evidence type="ECO:0000256" key="1">
    <source>
        <dbReference type="ARBA" id="ARBA00023015"/>
    </source>
</evidence>
<dbReference type="RefSeq" id="WP_106563490.1">
    <property type="nucleotide sequence ID" value="NZ_PYAU01000001.1"/>
</dbReference>
<evidence type="ECO:0000313" key="6">
    <source>
        <dbReference type="EMBL" id="RUQ87002.1"/>
    </source>
</evidence>
<proteinExistence type="predicted"/>
<dbReference type="PANTHER" id="PTHR44688:SF16">
    <property type="entry name" value="DNA-BINDING TRANSCRIPTIONAL ACTIVATOR DEVR_DOSR"/>
    <property type="match status" value="1"/>
</dbReference>
<dbReference type="InterPro" id="IPR016032">
    <property type="entry name" value="Sig_transdc_resp-reg_C-effctor"/>
</dbReference>
<dbReference type="PROSITE" id="PS50043">
    <property type="entry name" value="HTH_LUXR_2"/>
    <property type="match status" value="1"/>
</dbReference>
<accession>A0A2P8GWY5</accession>
<evidence type="ECO:0000259" key="4">
    <source>
        <dbReference type="PROSITE" id="PS50043"/>
    </source>
</evidence>
<dbReference type="AlphaFoldDB" id="A0A2P8GWY5"/>
<dbReference type="GO" id="GO:0006355">
    <property type="term" value="P:regulation of DNA-templated transcription"/>
    <property type="evidence" value="ECO:0007669"/>
    <property type="project" value="InterPro"/>
</dbReference>
<comment type="caution">
    <text evidence="5">The sequence shown here is derived from an EMBL/GenBank/DDBJ whole genome shotgun (WGS) entry which is preliminary data.</text>
</comment>